<dbReference type="PANTHER" id="PTHR35602">
    <property type="entry name" value="ESTERASE YQIA-RELATED"/>
    <property type="match status" value="1"/>
</dbReference>
<evidence type="ECO:0000313" key="1">
    <source>
        <dbReference type="EMBL" id="ASP48547.1"/>
    </source>
</evidence>
<accession>A0A222G9K4</accession>
<name>A0A222G9K4_9GAMM</name>
<dbReference type="InterPro" id="IPR029058">
    <property type="entry name" value="AB_hydrolase_fold"/>
</dbReference>
<dbReference type="AlphaFoldDB" id="A0A222G9K4"/>
<evidence type="ECO:0000313" key="2">
    <source>
        <dbReference type="Proteomes" id="UP000202259"/>
    </source>
</evidence>
<dbReference type="PANTHER" id="PTHR35602:SF3">
    <property type="entry name" value="ESTERASE YQIA"/>
    <property type="match status" value="1"/>
</dbReference>
<dbReference type="Proteomes" id="UP000202259">
    <property type="component" value="Chromosome"/>
</dbReference>
<dbReference type="RefSeq" id="WP_081152003.1">
    <property type="nucleotide sequence ID" value="NZ_CP020465.1"/>
</dbReference>
<dbReference type="OrthoDB" id="9814831at2"/>
<keyword evidence="2" id="KW-1185">Reference proteome</keyword>
<gene>
    <name evidence="1" type="ORF">B5D82_12680</name>
</gene>
<dbReference type="KEGG" id="cber:B5D82_12680"/>
<sequence length="199" mass="22781">MINILYIHGFNSSPLSMKAENTRKYFAQNFPEINFHCPQIASSPNSAIKQLEDIIALEPSATWLLMGSSLGGYFSTYLAEKYQLQAVLINPAVKPFELMTDYLGEQVNPYTKERYQVNVQHIVELKALEQQNISKNNYLVMVQTGDEVLDYQQAVEKYRHCQLVVEQGGDHSFINYENSLPKIALFFNLPLLQPNDQNI</sequence>
<dbReference type="EMBL" id="CP020465">
    <property type="protein sequence ID" value="ASP48547.1"/>
    <property type="molecule type" value="Genomic_DNA"/>
</dbReference>
<dbReference type="SUPFAM" id="SSF53474">
    <property type="entry name" value="alpha/beta-Hydrolases"/>
    <property type="match status" value="1"/>
</dbReference>
<dbReference type="Pfam" id="PF05728">
    <property type="entry name" value="UPF0227"/>
    <property type="match status" value="1"/>
</dbReference>
<dbReference type="Gene3D" id="3.40.50.1820">
    <property type="entry name" value="alpha/beta hydrolase"/>
    <property type="match status" value="1"/>
</dbReference>
<protein>
    <submittedName>
        <fullName evidence="1">Esterase YqiA</fullName>
    </submittedName>
</protein>
<reference evidence="1 2" key="1">
    <citation type="submission" date="2017-08" db="EMBL/GenBank/DDBJ databases">
        <title>Complete genome of Colwellia sp. NB097-1, a psychrophile bacterium ioslated from Bering Sea.</title>
        <authorList>
            <person name="Chen X."/>
        </authorList>
    </citation>
    <scope>NUCLEOTIDE SEQUENCE [LARGE SCALE GENOMIC DNA]</scope>
    <source>
        <strain evidence="1 2">NB097-1</strain>
    </source>
</reference>
<proteinExistence type="predicted"/>
<organism evidence="1 2">
    <name type="scientific">Cognaticolwellia beringensis</name>
    <dbReference type="NCBI Taxonomy" id="1967665"/>
    <lineage>
        <taxon>Bacteria</taxon>
        <taxon>Pseudomonadati</taxon>
        <taxon>Pseudomonadota</taxon>
        <taxon>Gammaproteobacteria</taxon>
        <taxon>Alteromonadales</taxon>
        <taxon>Colwelliaceae</taxon>
        <taxon>Cognaticolwellia</taxon>
    </lineage>
</organism>
<dbReference type="InterPro" id="IPR008886">
    <property type="entry name" value="UPF0227/Esterase_YqiA"/>
</dbReference>